<dbReference type="InterPro" id="IPR001173">
    <property type="entry name" value="Glyco_trans_2-like"/>
</dbReference>
<dbReference type="AlphaFoldDB" id="A0A2V2YQK7"/>
<evidence type="ECO:0000259" key="1">
    <source>
        <dbReference type="Pfam" id="PF00535"/>
    </source>
</evidence>
<keyword evidence="2" id="KW-0808">Transferase</keyword>
<evidence type="ECO:0000313" key="3">
    <source>
        <dbReference type="Proteomes" id="UP000246635"/>
    </source>
</evidence>
<dbReference type="GO" id="GO:0016740">
    <property type="term" value="F:transferase activity"/>
    <property type="evidence" value="ECO:0007669"/>
    <property type="project" value="UniProtKB-KW"/>
</dbReference>
<dbReference type="InterPro" id="IPR029044">
    <property type="entry name" value="Nucleotide-diphossugar_trans"/>
</dbReference>
<proteinExistence type="predicted"/>
<evidence type="ECO:0000313" key="2">
    <source>
        <dbReference type="EMBL" id="PWV99327.1"/>
    </source>
</evidence>
<reference evidence="2 3" key="1">
    <citation type="submission" date="2018-05" db="EMBL/GenBank/DDBJ databases">
        <title>Genomic Encyclopedia of Type Strains, Phase III (KMG-III): the genomes of soil and plant-associated and newly described type strains.</title>
        <authorList>
            <person name="Whitman W."/>
        </authorList>
    </citation>
    <scope>NUCLEOTIDE SEQUENCE [LARGE SCALE GENOMIC DNA]</scope>
    <source>
        <strain evidence="2 3">CECT 5696</strain>
    </source>
</reference>
<dbReference type="Gene3D" id="3.90.550.10">
    <property type="entry name" value="Spore Coat Polysaccharide Biosynthesis Protein SpsA, Chain A"/>
    <property type="match status" value="1"/>
</dbReference>
<name>A0A2V2YQK7_9BACL</name>
<comment type="caution">
    <text evidence="2">The sequence shown here is derived from an EMBL/GenBank/DDBJ whole genome shotgun (WGS) entry which is preliminary data.</text>
</comment>
<keyword evidence="3" id="KW-1185">Reference proteome</keyword>
<organism evidence="2 3">
    <name type="scientific">Paenibacillus cellulosilyticus</name>
    <dbReference type="NCBI Taxonomy" id="375489"/>
    <lineage>
        <taxon>Bacteria</taxon>
        <taxon>Bacillati</taxon>
        <taxon>Bacillota</taxon>
        <taxon>Bacilli</taxon>
        <taxon>Bacillales</taxon>
        <taxon>Paenibacillaceae</taxon>
        <taxon>Paenibacillus</taxon>
    </lineage>
</organism>
<gene>
    <name evidence="2" type="ORF">DFQ01_11543</name>
</gene>
<sequence length="229" mass="27096">MITVIACTMRSSCMDNIFENYDRQLWKNKQMIIVLNNDKMDIEAYQERASQYPENEVRVFQLPQKYKLGKCLNYAIQAAEDGLIAKFDDDDYYGPKFLREAARAIKRGKAPIVGKNAAFLYFKGKHALMVFRRGGEWKYTRSIKGGTLVFRKSVWKRVPFPEFKKVGTDSGWLGRCFRRGIRIYSLSKRHYVCIRRANNNSHTQKKSTRRYMSQCRLVRRTKYFSRYVN</sequence>
<dbReference type="Pfam" id="PF00535">
    <property type="entry name" value="Glycos_transf_2"/>
    <property type="match status" value="1"/>
</dbReference>
<dbReference type="Proteomes" id="UP000246635">
    <property type="component" value="Unassembled WGS sequence"/>
</dbReference>
<dbReference type="SUPFAM" id="SSF53448">
    <property type="entry name" value="Nucleotide-diphospho-sugar transferases"/>
    <property type="match status" value="1"/>
</dbReference>
<dbReference type="CDD" id="cd00761">
    <property type="entry name" value="Glyco_tranf_GTA_type"/>
    <property type="match status" value="1"/>
</dbReference>
<feature type="domain" description="Glycosyltransferase 2-like" evidence="1">
    <location>
        <begin position="12"/>
        <end position="113"/>
    </location>
</feature>
<protein>
    <submittedName>
        <fullName evidence="2">Glycosyl transferase family 2</fullName>
    </submittedName>
</protein>
<dbReference type="EMBL" id="QGTQ01000015">
    <property type="protein sequence ID" value="PWV99327.1"/>
    <property type="molecule type" value="Genomic_DNA"/>
</dbReference>
<accession>A0A2V2YQK7</accession>